<dbReference type="InterPro" id="IPR002885">
    <property type="entry name" value="PPR_rpt"/>
</dbReference>
<evidence type="ECO:0000256" key="7">
    <source>
        <dbReference type="SAM" id="MobiDB-lite"/>
    </source>
</evidence>
<keyword evidence="9" id="KW-1185">Reference proteome</keyword>
<accession>A0AAF0TBB4</accession>
<dbReference type="InterPro" id="IPR044159">
    <property type="entry name" value="IQM"/>
</dbReference>
<feature type="repeat" description="PPR" evidence="6">
    <location>
        <begin position="859"/>
        <end position="894"/>
    </location>
</feature>
<evidence type="ECO:0008006" key="10">
    <source>
        <dbReference type="Google" id="ProtNLM"/>
    </source>
</evidence>
<dbReference type="GO" id="GO:0005634">
    <property type="term" value="C:nucleus"/>
    <property type="evidence" value="ECO:0007669"/>
    <property type="project" value="UniProtKB-SubCell"/>
</dbReference>
<evidence type="ECO:0000256" key="6">
    <source>
        <dbReference type="PROSITE-ProRule" id="PRU00708"/>
    </source>
</evidence>
<feature type="region of interest" description="Disordered" evidence="7">
    <location>
        <begin position="80"/>
        <end position="111"/>
    </location>
</feature>
<dbReference type="InterPro" id="IPR046848">
    <property type="entry name" value="E_motif"/>
</dbReference>
<feature type="compositionally biased region" description="Acidic residues" evidence="7">
    <location>
        <begin position="413"/>
        <end position="422"/>
    </location>
</feature>
<evidence type="ECO:0000313" key="9">
    <source>
        <dbReference type="Proteomes" id="UP001234989"/>
    </source>
</evidence>
<dbReference type="AlphaFoldDB" id="A0AAF0TBB4"/>
<reference evidence="8" key="1">
    <citation type="submission" date="2023-08" db="EMBL/GenBank/DDBJ databases">
        <title>A de novo genome assembly of Solanum verrucosum Schlechtendal, a Mexican diploid species geographically isolated from the other diploid A-genome species in potato relatives.</title>
        <authorList>
            <person name="Hosaka K."/>
        </authorList>
    </citation>
    <scope>NUCLEOTIDE SEQUENCE</scope>
    <source>
        <tissue evidence="8">Young leaves</tissue>
    </source>
</reference>
<keyword evidence="4" id="KW-0677">Repeat</keyword>
<evidence type="ECO:0000256" key="4">
    <source>
        <dbReference type="ARBA" id="ARBA00022737"/>
    </source>
</evidence>
<dbReference type="Proteomes" id="UP001234989">
    <property type="component" value="Chromosome 1"/>
</dbReference>
<dbReference type="Gene3D" id="1.25.40.10">
    <property type="entry name" value="Tetratricopeptide repeat domain"/>
    <property type="match status" value="4"/>
</dbReference>
<proteinExistence type="predicted"/>
<name>A0AAF0TBB4_SOLVR</name>
<dbReference type="FunFam" id="1.25.40.10:FF:000242">
    <property type="entry name" value="Pentatricopeptide repeat-containing protein"/>
    <property type="match status" value="1"/>
</dbReference>
<gene>
    <name evidence="8" type="ORF">MTR67_000175</name>
</gene>
<dbReference type="GO" id="GO:0005737">
    <property type="term" value="C:cytoplasm"/>
    <property type="evidence" value="ECO:0007669"/>
    <property type="project" value="UniProtKB-SubCell"/>
</dbReference>
<dbReference type="Pfam" id="PF13041">
    <property type="entry name" value="PPR_2"/>
    <property type="match status" value="2"/>
</dbReference>
<dbReference type="EMBL" id="CP133612">
    <property type="protein sequence ID" value="WMV06790.1"/>
    <property type="molecule type" value="Genomic_DNA"/>
</dbReference>
<dbReference type="PANTHER" id="PTHR31250">
    <property type="entry name" value="IQ DOMAIN-CONTAINING PROTEIN IQM3"/>
    <property type="match status" value="1"/>
</dbReference>
<dbReference type="PROSITE" id="PS51375">
    <property type="entry name" value="PPR"/>
    <property type="match status" value="3"/>
</dbReference>
<keyword evidence="5" id="KW-0539">Nucleus</keyword>
<keyword evidence="3" id="KW-0963">Cytoplasm</keyword>
<evidence type="ECO:0000256" key="2">
    <source>
        <dbReference type="ARBA" id="ARBA00004496"/>
    </source>
</evidence>
<evidence type="ECO:0000256" key="5">
    <source>
        <dbReference type="ARBA" id="ARBA00023242"/>
    </source>
</evidence>
<feature type="repeat" description="PPR" evidence="6">
    <location>
        <begin position="724"/>
        <end position="758"/>
    </location>
</feature>
<sequence length="1182" mass="132662">MGLSFSSPLASQSDTETGVDSVVVKSIDFGHDERKTPLRSVSFKSHDTEPTILQSDGSGRMSIEKTISFRTMGSAMEFKRTSSEEKPEFSEFRRLGSMNGESQKSPLAYTSSPKHEAALKLQKVYKSFRTRRKLADCAVLIEQSWWKLLDFAELKHSSISFFDLDKHETAVSRWSRARTRAAKVGKGLSKNGKAQKLALQHWLEAIDPRHRYGHNLHFYYVQWLHSQSKEPFFYWLDIGEGKEVNIVDKCPRWKLQQQCIKYLGPMERKAYEVEVEDGKLFYKETGKLLDTTDGPKGTKWIFVLSTSKTLYVGKKTKGTFQHSSFLAGGATLAAGRIVAERGVLKAVWPHSGHYRPTPENFQDFISFMTENNVDLNDVKLDSDEDEEESIGKKSGVFLRGDSSEDDLQKDGLETEENDLEESTSEKRDLKVQEQAADIQLSDSKPSHNFSIKLPNLQIPRNDGFIEKLKNESEAAKSISNLESPTDGYKTARELFAPEQDQMDLKHSSSVEELDESKEEIIPDESIIQRINSHKDLKSYQLGKQLSCKWSTGAGPRIGCLRDYPSQLQSHALEQVSLSPRSACRLKMNFPSRASTPTSLSRVMQQIIEAVLIRLNHSFKSIIEKPHLAKIQGFAAESSCYIIFSVIFPFHTYSDCYTRVEGLPETASLPPQGSGADNVGMPKPKKPEQMLQLLQHFIKHSNQIRQIHSLLTTSGRLLLTSQWINTLLYNTLIRAYLNISQPQTALILFTHMLFHQAQPNSHTFPSLIKAASSFPPRLASYIGKNLHCQVLRRGVLGDPYVCTSFIGLYSHTGELGSARKVFDEIPEPCVVSYNAMLDACGKNGDMGLGFLMFSRMSYRDVYSWTSMIHGYMKNGCSEVAVKFFQRMMVHEDVKCGLLKPNEATFVSILSSCTFLDVGVALYLGRQVHAYMVKNEELSVFTTTALIAFYGKMGCLVYASKIFDAMVSKQVCAWNAMISSLALNGREKQALMMYEKMRAKGLQPNEITFVAVLSACARAKLVDFGFKLFEAMSHEFGLVAKMEHYGCVVDLLGRAGLLQEAYDFIKKMPFEADATVLGALMGACRLHGAIELGNEVSQLLLESQPNHSGRYVQLSSIYAGAERWDHAAALRKAMLDAGIHKDSAYGFCTEIEALLQIKEDTLKKPGFKVCLARSLCKWLFGTDA</sequence>
<evidence type="ECO:0000256" key="1">
    <source>
        <dbReference type="ARBA" id="ARBA00004123"/>
    </source>
</evidence>
<organism evidence="8 9">
    <name type="scientific">Solanum verrucosum</name>
    <dbReference type="NCBI Taxonomy" id="315347"/>
    <lineage>
        <taxon>Eukaryota</taxon>
        <taxon>Viridiplantae</taxon>
        <taxon>Streptophyta</taxon>
        <taxon>Embryophyta</taxon>
        <taxon>Tracheophyta</taxon>
        <taxon>Spermatophyta</taxon>
        <taxon>Magnoliopsida</taxon>
        <taxon>eudicotyledons</taxon>
        <taxon>Gunneridae</taxon>
        <taxon>Pentapetalae</taxon>
        <taxon>asterids</taxon>
        <taxon>lamiids</taxon>
        <taxon>Solanales</taxon>
        <taxon>Solanaceae</taxon>
        <taxon>Solanoideae</taxon>
        <taxon>Solaneae</taxon>
        <taxon>Solanum</taxon>
    </lineage>
</organism>
<protein>
    <recommendedName>
        <fullName evidence="10">IQ domain-containing protein IQM2-like</fullName>
    </recommendedName>
</protein>
<dbReference type="Pfam" id="PF20431">
    <property type="entry name" value="E_motif"/>
    <property type="match status" value="1"/>
</dbReference>
<feature type="compositionally biased region" description="Polar residues" evidence="7">
    <location>
        <begin position="99"/>
        <end position="111"/>
    </location>
</feature>
<dbReference type="Pfam" id="PF01535">
    <property type="entry name" value="PPR"/>
    <property type="match status" value="3"/>
</dbReference>
<feature type="compositionally biased region" description="Basic and acidic residues" evidence="7">
    <location>
        <begin position="80"/>
        <end position="94"/>
    </location>
</feature>
<evidence type="ECO:0000256" key="3">
    <source>
        <dbReference type="ARBA" id="ARBA00022490"/>
    </source>
</evidence>
<dbReference type="InterPro" id="IPR011990">
    <property type="entry name" value="TPR-like_helical_dom_sf"/>
</dbReference>
<evidence type="ECO:0000313" key="8">
    <source>
        <dbReference type="EMBL" id="WMV06790.1"/>
    </source>
</evidence>
<comment type="subcellular location">
    <subcellularLocation>
        <location evidence="2">Cytoplasm</location>
    </subcellularLocation>
    <subcellularLocation>
        <location evidence="1">Nucleus</location>
    </subcellularLocation>
</comment>
<feature type="repeat" description="PPR" evidence="6">
    <location>
        <begin position="968"/>
        <end position="1002"/>
    </location>
</feature>
<feature type="region of interest" description="Disordered" evidence="7">
    <location>
        <begin position="381"/>
        <end position="430"/>
    </location>
</feature>
<dbReference type="PANTHER" id="PTHR31250:SF51">
    <property type="entry name" value="IQ DOMAIN-CONTAINING PROTEIN IQM2-LIKE"/>
    <property type="match status" value="1"/>
</dbReference>
<dbReference type="NCBIfam" id="TIGR00756">
    <property type="entry name" value="PPR"/>
    <property type="match status" value="3"/>
</dbReference>